<accession>A0A118K525</accession>
<evidence type="ECO:0000313" key="6">
    <source>
        <dbReference type="EMBL" id="KVI08357.1"/>
    </source>
</evidence>
<dbReference type="InterPro" id="IPR036390">
    <property type="entry name" value="WH_DNA-bd_sf"/>
</dbReference>
<dbReference type="GO" id="GO:0006357">
    <property type="term" value="P:regulation of transcription by RNA polymerase II"/>
    <property type="evidence" value="ECO:0007669"/>
    <property type="project" value="TreeGrafter"/>
</dbReference>
<dbReference type="EMBL" id="LEKV01001136">
    <property type="protein sequence ID" value="KVI08357.1"/>
    <property type="molecule type" value="Genomic_DNA"/>
</dbReference>
<evidence type="ECO:0000313" key="7">
    <source>
        <dbReference type="Proteomes" id="UP000243975"/>
    </source>
</evidence>
<evidence type="ECO:0000256" key="4">
    <source>
        <dbReference type="ARBA" id="ARBA00023242"/>
    </source>
</evidence>
<comment type="caution">
    <text evidence="6">The sequence shown here is derived from an EMBL/GenBank/DDBJ whole genome shotgun (WGS) entry which is preliminary data.</text>
</comment>
<dbReference type="AlphaFoldDB" id="A0A118K525"/>
<gene>
    <name evidence="6" type="ORF">Ccrd_013279</name>
</gene>
<keyword evidence="3 6" id="KW-0238">DNA-binding</keyword>
<dbReference type="STRING" id="59895.A0A118K525"/>
<comment type="subcellular location">
    <subcellularLocation>
        <location evidence="1">Nucleus</location>
    </subcellularLocation>
</comment>
<protein>
    <submittedName>
        <fullName evidence="6">Heat shock factor (HSF)-type, DNA-binding</fullName>
    </submittedName>
</protein>
<evidence type="ECO:0000256" key="3">
    <source>
        <dbReference type="ARBA" id="ARBA00023125"/>
    </source>
</evidence>
<keyword evidence="7" id="KW-1185">Reference proteome</keyword>
<dbReference type="InterPro" id="IPR000232">
    <property type="entry name" value="HSF_DNA-bd"/>
</dbReference>
<keyword evidence="4" id="KW-0539">Nucleus</keyword>
<dbReference type="GO" id="GO:0034605">
    <property type="term" value="P:cellular response to heat"/>
    <property type="evidence" value="ECO:0007669"/>
    <property type="project" value="TreeGrafter"/>
</dbReference>
<reference evidence="6 7" key="1">
    <citation type="journal article" date="2016" name="Sci. Rep.">
        <title>The genome sequence of the outbreeding globe artichoke constructed de novo incorporating a phase-aware low-pass sequencing strategy of F1 progeny.</title>
        <authorList>
            <person name="Scaglione D."/>
            <person name="Reyes-Chin-Wo S."/>
            <person name="Acquadro A."/>
            <person name="Froenicke L."/>
            <person name="Portis E."/>
            <person name="Beitel C."/>
            <person name="Tirone M."/>
            <person name="Mauro R."/>
            <person name="Lo Monaco A."/>
            <person name="Mauromicale G."/>
            <person name="Faccioli P."/>
            <person name="Cattivelli L."/>
            <person name="Rieseberg L."/>
            <person name="Michelmore R."/>
            <person name="Lanteri S."/>
        </authorList>
    </citation>
    <scope>NUCLEOTIDE SEQUENCE [LARGE SCALE GENOMIC DNA]</scope>
    <source>
        <strain evidence="6">2C</strain>
    </source>
</reference>
<evidence type="ECO:0000256" key="1">
    <source>
        <dbReference type="ARBA" id="ARBA00004123"/>
    </source>
</evidence>
<proteinExistence type="predicted"/>
<organism evidence="6 7">
    <name type="scientific">Cynara cardunculus var. scolymus</name>
    <name type="common">Globe artichoke</name>
    <name type="synonym">Cynara scolymus</name>
    <dbReference type="NCBI Taxonomy" id="59895"/>
    <lineage>
        <taxon>Eukaryota</taxon>
        <taxon>Viridiplantae</taxon>
        <taxon>Streptophyta</taxon>
        <taxon>Embryophyta</taxon>
        <taxon>Tracheophyta</taxon>
        <taxon>Spermatophyta</taxon>
        <taxon>Magnoliopsida</taxon>
        <taxon>eudicotyledons</taxon>
        <taxon>Gunneridae</taxon>
        <taxon>Pentapetalae</taxon>
        <taxon>asterids</taxon>
        <taxon>campanulids</taxon>
        <taxon>Asterales</taxon>
        <taxon>Asteraceae</taxon>
        <taxon>Carduoideae</taxon>
        <taxon>Cardueae</taxon>
        <taxon>Carduinae</taxon>
        <taxon>Cynara</taxon>
    </lineage>
</organism>
<name>A0A118K525_CYNCS</name>
<dbReference type="Gramene" id="KVI08357">
    <property type="protein sequence ID" value="KVI08357"/>
    <property type="gene ID" value="Ccrd_013279"/>
</dbReference>
<sequence>MEVDLDNTFSSEDSHSWSSSRHQNNFFVWNPYEFARLLLPTFFKHNFSSFMRWLNAYVM</sequence>
<dbReference type="Gene3D" id="1.10.10.10">
    <property type="entry name" value="Winged helix-like DNA-binding domain superfamily/Winged helix DNA-binding domain"/>
    <property type="match status" value="1"/>
</dbReference>
<dbReference type="Proteomes" id="UP000243975">
    <property type="component" value="Unassembled WGS sequence"/>
</dbReference>
<dbReference type="SUPFAM" id="SSF46785">
    <property type="entry name" value="Winged helix' DNA-binding domain"/>
    <property type="match status" value="1"/>
</dbReference>
<evidence type="ECO:0000259" key="5">
    <source>
        <dbReference type="Pfam" id="PF00447"/>
    </source>
</evidence>
<dbReference type="GO" id="GO:0003700">
    <property type="term" value="F:DNA-binding transcription factor activity"/>
    <property type="evidence" value="ECO:0007669"/>
    <property type="project" value="InterPro"/>
</dbReference>
<dbReference type="InterPro" id="IPR036388">
    <property type="entry name" value="WH-like_DNA-bd_sf"/>
</dbReference>
<dbReference type="Pfam" id="PF00447">
    <property type="entry name" value="HSF_DNA-bind"/>
    <property type="match status" value="1"/>
</dbReference>
<dbReference type="GO" id="GO:0005634">
    <property type="term" value="C:nucleus"/>
    <property type="evidence" value="ECO:0007669"/>
    <property type="project" value="UniProtKB-SubCell"/>
</dbReference>
<dbReference type="GO" id="GO:0000978">
    <property type="term" value="F:RNA polymerase II cis-regulatory region sequence-specific DNA binding"/>
    <property type="evidence" value="ECO:0007669"/>
    <property type="project" value="TreeGrafter"/>
</dbReference>
<evidence type="ECO:0000256" key="2">
    <source>
        <dbReference type="ARBA" id="ARBA00023016"/>
    </source>
</evidence>
<dbReference type="PANTHER" id="PTHR10015">
    <property type="entry name" value="HEAT SHOCK TRANSCRIPTION FACTOR"/>
    <property type="match status" value="1"/>
</dbReference>
<dbReference type="PANTHER" id="PTHR10015:SF377">
    <property type="entry name" value="HEAT STRESS TRANSCRIPTION FACTOR A-5"/>
    <property type="match status" value="1"/>
</dbReference>
<keyword evidence="2 6" id="KW-0346">Stress response</keyword>
<feature type="domain" description="HSF-type DNA-binding" evidence="5">
    <location>
        <begin position="12"/>
        <end position="57"/>
    </location>
</feature>